<keyword evidence="3" id="KW-1133">Transmembrane helix</keyword>
<feature type="transmembrane region" description="Helical" evidence="3">
    <location>
        <begin position="28"/>
        <end position="50"/>
    </location>
</feature>
<accession>A0A182SLT8</accession>
<dbReference type="Proteomes" id="UP000075901">
    <property type="component" value="Unassembled WGS sequence"/>
</dbReference>
<evidence type="ECO:0000259" key="4">
    <source>
        <dbReference type="PROSITE" id="PS51117"/>
    </source>
</evidence>
<feature type="domain" description="Laminin N-terminal" evidence="4">
    <location>
        <begin position="1"/>
        <end position="176"/>
    </location>
</feature>
<dbReference type="VEuPathDB" id="VectorBase:AMAM009332"/>
<organism evidence="5 6">
    <name type="scientific">Anopheles maculatus</name>
    <dbReference type="NCBI Taxonomy" id="74869"/>
    <lineage>
        <taxon>Eukaryota</taxon>
        <taxon>Metazoa</taxon>
        <taxon>Ecdysozoa</taxon>
        <taxon>Arthropoda</taxon>
        <taxon>Hexapoda</taxon>
        <taxon>Insecta</taxon>
        <taxon>Pterygota</taxon>
        <taxon>Neoptera</taxon>
        <taxon>Endopterygota</taxon>
        <taxon>Diptera</taxon>
        <taxon>Nematocera</taxon>
        <taxon>Culicoidea</taxon>
        <taxon>Culicidae</taxon>
        <taxon>Anophelinae</taxon>
        <taxon>Anopheles</taxon>
        <taxon>Anopheles maculatus group</taxon>
    </lineage>
</organism>
<evidence type="ECO:0000256" key="3">
    <source>
        <dbReference type="SAM" id="Phobius"/>
    </source>
</evidence>
<dbReference type="GO" id="GO:0005604">
    <property type="term" value="C:basement membrane"/>
    <property type="evidence" value="ECO:0007669"/>
    <property type="project" value="TreeGrafter"/>
</dbReference>
<dbReference type="GO" id="GO:0009887">
    <property type="term" value="P:animal organ morphogenesis"/>
    <property type="evidence" value="ECO:0007669"/>
    <property type="project" value="TreeGrafter"/>
</dbReference>
<dbReference type="GO" id="GO:0009888">
    <property type="term" value="P:tissue development"/>
    <property type="evidence" value="ECO:0007669"/>
    <property type="project" value="TreeGrafter"/>
</dbReference>
<protein>
    <recommendedName>
        <fullName evidence="4">Laminin N-terminal domain-containing protein</fullName>
    </recommendedName>
</protein>
<dbReference type="GO" id="GO:0005201">
    <property type="term" value="F:extracellular matrix structural constituent"/>
    <property type="evidence" value="ECO:0007669"/>
    <property type="project" value="TreeGrafter"/>
</dbReference>
<keyword evidence="6" id="KW-1185">Reference proteome</keyword>
<keyword evidence="3" id="KW-0812">Transmembrane</keyword>
<dbReference type="PANTHER" id="PTHR10574">
    <property type="entry name" value="NETRIN/LAMININ-RELATED"/>
    <property type="match status" value="1"/>
</dbReference>
<dbReference type="PROSITE" id="PS51117">
    <property type="entry name" value="LAMININ_NTER"/>
    <property type="match status" value="1"/>
</dbReference>
<sequence length="176" mass="20246">MWRPSQVRADWSTSVVPGECSHPNECKVFILICSLYLSLLCFQLYQIVFFTMRAAISPLPAAWVLEKSMDGRVYDAWQYFASDDTECRERFGLPAYSTNYIFKSDTEVICSTQFSSLEPLENGEINLSIISGRPSEKSTSPELQNFTLARYVRIRLLRIQHAEAQVSNRIVCYTFK</sequence>
<dbReference type="EnsemblMetazoa" id="AMAM009332-RA">
    <property type="protein sequence ID" value="AMAM009332-PA"/>
    <property type="gene ID" value="AMAM009332"/>
</dbReference>
<keyword evidence="2" id="KW-0424">Laminin EGF-like domain</keyword>
<reference evidence="6" key="1">
    <citation type="submission" date="2013-09" db="EMBL/GenBank/DDBJ databases">
        <title>The Genome Sequence of Anopheles maculatus species B.</title>
        <authorList>
            <consortium name="The Broad Institute Genomics Platform"/>
            <person name="Neafsey D.E."/>
            <person name="Besansky N."/>
            <person name="Howell P."/>
            <person name="Walton C."/>
            <person name="Young S.K."/>
            <person name="Zeng Q."/>
            <person name="Gargeya S."/>
            <person name="Fitzgerald M."/>
            <person name="Haas B."/>
            <person name="Abouelleil A."/>
            <person name="Allen A.W."/>
            <person name="Alvarado L."/>
            <person name="Arachchi H.M."/>
            <person name="Berlin A.M."/>
            <person name="Chapman S.B."/>
            <person name="Gainer-Dewar J."/>
            <person name="Goldberg J."/>
            <person name="Griggs A."/>
            <person name="Gujja S."/>
            <person name="Hansen M."/>
            <person name="Howarth C."/>
            <person name="Imamovic A."/>
            <person name="Ireland A."/>
            <person name="Larimer J."/>
            <person name="McCowan C."/>
            <person name="Murphy C."/>
            <person name="Pearson M."/>
            <person name="Poon T.W."/>
            <person name="Priest M."/>
            <person name="Roberts A."/>
            <person name="Saif S."/>
            <person name="Shea T."/>
            <person name="Sisk P."/>
            <person name="Sykes S."/>
            <person name="Wortman J."/>
            <person name="Nusbaum C."/>
            <person name="Birren B."/>
        </authorList>
    </citation>
    <scope>NUCLEOTIDE SEQUENCE [LARGE SCALE GENOMIC DNA]</scope>
    <source>
        <strain evidence="6">maculatus3</strain>
    </source>
</reference>
<dbReference type="PANTHER" id="PTHR10574:SF428">
    <property type="entry name" value="LAMININ SUBUNIT ALPHA-1-LIKE PROTEIN"/>
    <property type="match status" value="1"/>
</dbReference>
<evidence type="ECO:0000256" key="1">
    <source>
        <dbReference type="ARBA" id="ARBA00023157"/>
    </source>
</evidence>
<keyword evidence="3" id="KW-0472">Membrane</keyword>
<evidence type="ECO:0000256" key="2">
    <source>
        <dbReference type="ARBA" id="ARBA00023292"/>
    </source>
</evidence>
<dbReference type="Pfam" id="PF00055">
    <property type="entry name" value="Laminin_N"/>
    <property type="match status" value="1"/>
</dbReference>
<reference evidence="5" key="2">
    <citation type="submission" date="2020-05" db="UniProtKB">
        <authorList>
            <consortium name="EnsemblMetazoa"/>
        </authorList>
    </citation>
    <scope>IDENTIFICATION</scope>
    <source>
        <strain evidence="5">maculatus3</strain>
    </source>
</reference>
<dbReference type="Gene3D" id="2.60.120.260">
    <property type="entry name" value="Galactose-binding domain-like"/>
    <property type="match status" value="1"/>
</dbReference>
<dbReference type="AlphaFoldDB" id="A0A182SLT8"/>
<evidence type="ECO:0000313" key="5">
    <source>
        <dbReference type="EnsemblMetazoa" id="AMAM009332-PA"/>
    </source>
</evidence>
<keyword evidence="1" id="KW-1015">Disulfide bond</keyword>
<evidence type="ECO:0000313" key="6">
    <source>
        <dbReference type="Proteomes" id="UP000075901"/>
    </source>
</evidence>
<dbReference type="GO" id="GO:0007411">
    <property type="term" value="P:axon guidance"/>
    <property type="evidence" value="ECO:0007669"/>
    <property type="project" value="TreeGrafter"/>
</dbReference>
<dbReference type="InterPro" id="IPR050440">
    <property type="entry name" value="Laminin/Netrin_ECM"/>
</dbReference>
<proteinExistence type="predicted"/>
<dbReference type="InterPro" id="IPR008211">
    <property type="entry name" value="Laminin_N"/>
</dbReference>
<dbReference type="SMART" id="SM00136">
    <property type="entry name" value="LamNT"/>
    <property type="match status" value="1"/>
</dbReference>
<name>A0A182SLT8_9DIPT</name>